<evidence type="ECO:0000313" key="1">
    <source>
        <dbReference type="EMBL" id="OFW57281.1"/>
    </source>
</evidence>
<proteinExistence type="predicted"/>
<dbReference type="Proteomes" id="UP000177876">
    <property type="component" value="Unassembled WGS sequence"/>
</dbReference>
<reference evidence="1 2" key="1">
    <citation type="journal article" date="2016" name="Nat. Commun.">
        <title>Thousands of microbial genomes shed light on interconnected biogeochemical processes in an aquifer system.</title>
        <authorList>
            <person name="Anantharaman K."/>
            <person name="Brown C.T."/>
            <person name="Hug L.A."/>
            <person name="Sharon I."/>
            <person name="Castelle C.J."/>
            <person name="Probst A.J."/>
            <person name="Thomas B.C."/>
            <person name="Singh A."/>
            <person name="Wilkins M.J."/>
            <person name="Karaoz U."/>
            <person name="Brodie E.L."/>
            <person name="Williams K.H."/>
            <person name="Hubbard S.S."/>
            <person name="Banfield J.F."/>
        </authorList>
    </citation>
    <scope>NUCLEOTIDE SEQUENCE [LARGE SCALE GENOMIC DNA]</scope>
</reference>
<gene>
    <name evidence="1" type="ORF">A2Y75_07575</name>
</gene>
<protein>
    <recommendedName>
        <fullName evidence="3">L-2-amino-thiazoline-4-carboxylic acid hydrolase</fullName>
    </recommendedName>
</protein>
<comment type="caution">
    <text evidence="1">The sequence shown here is derived from an EMBL/GenBank/DDBJ whole genome shotgun (WGS) entry which is preliminary data.</text>
</comment>
<dbReference type="AlphaFoldDB" id="A0A1F2WKC9"/>
<organism evidence="1 2">
    <name type="scientific">Candidatus Solincola sediminis</name>
    <dbReference type="NCBI Taxonomy" id="1797199"/>
    <lineage>
        <taxon>Bacteria</taxon>
        <taxon>Bacillati</taxon>
        <taxon>Actinomycetota</taxon>
        <taxon>Candidatus Geothermincolia</taxon>
        <taxon>Candidatus Geothermincolales</taxon>
        <taxon>Candidatus Geothermincolaceae</taxon>
        <taxon>Candidatus Solincola</taxon>
    </lineage>
</organism>
<sequence>MEKILCPAMSVDDKYRTLYAAVMGIFNDIAEYAANNLNGNDYQGLINAAMHGLGSSTGKRLVKVYRLQPNVEDAVKLMLLLNNESLAYLPRMKLITGEAEGDAGYLTIRRDPWYDWYFKHINVDCEESCSQYEFKALVSHLGGNFRIEVLESLPRGDERCRFRITKGK</sequence>
<dbReference type="EMBL" id="MELK01000035">
    <property type="protein sequence ID" value="OFW57281.1"/>
    <property type="molecule type" value="Genomic_DNA"/>
</dbReference>
<evidence type="ECO:0008006" key="3">
    <source>
        <dbReference type="Google" id="ProtNLM"/>
    </source>
</evidence>
<evidence type="ECO:0000313" key="2">
    <source>
        <dbReference type="Proteomes" id="UP000177876"/>
    </source>
</evidence>
<accession>A0A1F2WKC9</accession>
<name>A0A1F2WKC9_9ACTN</name>